<protein>
    <submittedName>
        <fullName evidence="2">Uncharacterized protein</fullName>
    </submittedName>
</protein>
<reference evidence="3 4" key="2">
    <citation type="submission" date="2024-07" db="EMBL/GenBank/DDBJ databases">
        <authorList>
            <person name="Akdeniz Z."/>
        </authorList>
    </citation>
    <scope>NUCLEOTIDE SEQUENCE [LARGE SCALE GENOMIC DNA]</scope>
</reference>
<comment type="caution">
    <text evidence="2">The sequence shown here is derived from an EMBL/GenBank/DDBJ whole genome shotgun (WGS) entry which is preliminary data.</text>
</comment>
<feature type="transmembrane region" description="Helical" evidence="1">
    <location>
        <begin position="248"/>
        <end position="268"/>
    </location>
</feature>
<sequence length="403" mass="46471">MTKNNLILSNNRMYHIFTIFIAISIEYIVEKITVLPIDMDEYLLNNPYFHALMKQGKYYGKDMLIIASGIEWHYAIAQIYSTSDDFVFVLLQKFVSAIPSLLIMSSINLSLGYISMSDYIQQITLVQIWSSGPVHHFDVYAVDFLLGIICLSLYQLSSYYKLNKLHVYIVAIILSLLSRASNILYQFSTSSFTRSFDSTPLCQLYLQATGFLIGELTHKFEHQPHQLTNKPVQRKLKTLNKKQFHETVTSYVLDVLMFSCVYIHSTILLRGNSILNLVCHIICKVIYTLIIAVQFIMCLQYQEYSCKAGFIPGNVIGRWIVLSSQFICGYVIKNIQNTVVGPYHPRIFTALIAGMSVMFGMCGYTCKFLFNWIVEGLNKFICNIFNERKRKLISKRIKQSIYE</sequence>
<evidence type="ECO:0000256" key="1">
    <source>
        <dbReference type="SAM" id="Phobius"/>
    </source>
</evidence>
<feature type="transmembrane region" description="Helical" evidence="1">
    <location>
        <begin position="94"/>
        <end position="116"/>
    </location>
</feature>
<keyword evidence="1" id="KW-0812">Transmembrane</keyword>
<accession>A0AA86QEH6</accession>
<feature type="transmembrane region" description="Helical" evidence="1">
    <location>
        <begin position="12"/>
        <end position="29"/>
    </location>
</feature>
<keyword evidence="1" id="KW-0472">Membrane</keyword>
<keyword evidence="4" id="KW-1185">Reference proteome</keyword>
<dbReference type="EMBL" id="CATOUU010000851">
    <property type="protein sequence ID" value="CAI9954757.1"/>
    <property type="molecule type" value="Genomic_DNA"/>
</dbReference>
<gene>
    <name evidence="2" type="ORF">HINF_LOCUS42402</name>
    <name evidence="3" type="ORF">HINF_LOCUS46488</name>
</gene>
<feature type="transmembrane region" description="Helical" evidence="1">
    <location>
        <begin position="347"/>
        <end position="370"/>
    </location>
</feature>
<evidence type="ECO:0000313" key="3">
    <source>
        <dbReference type="EMBL" id="CAL6055326.1"/>
    </source>
</evidence>
<dbReference type="Proteomes" id="UP001642409">
    <property type="component" value="Unassembled WGS sequence"/>
</dbReference>
<feature type="transmembrane region" description="Helical" evidence="1">
    <location>
        <begin position="63"/>
        <end position="82"/>
    </location>
</feature>
<reference evidence="2" key="1">
    <citation type="submission" date="2023-06" db="EMBL/GenBank/DDBJ databases">
        <authorList>
            <person name="Kurt Z."/>
        </authorList>
    </citation>
    <scope>NUCLEOTIDE SEQUENCE</scope>
</reference>
<feature type="transmembrane region" description="Helical" evidence="1">
    <location>
        <begin position="137"/>
        <end position="154"/>
    </location>
</feature>
<feature type="transmembrane region" description="Helical" evidence="1">
    <location>
        <begin position="274"/>
        <end position="299"/>
    </location>
</feature>
<feature type="transmembrane region" description="Helical" evidence="1">
    <location>
        <begin position="166"/>
        <end position="185"/>
    </location>
</feature>
<name>A0AA86QEH6_9EUKA</name>
<proteinExistence type="predicted"/>
<organism evidence="2">
    <name type="scientific">Hexamita inflata</name>
    <dbReference type="NCBI Taxonomy" id="28002"/>
    <lineage>
        <taxon>Eukaryota</taxon>
        <taxon>Metamonada</taxon>
        <taxon>Diplomonadida</taxon>
        <taxon>Hexamitidae</taxon>
        <taxon>Hexamitinae</taxon>
        <taxon>Hexamita</taxon>
    </lineage>
</organism>
<dbReference type="EMBL" id="CAXDID020000206">
    <property type="protein sequence ID" value="CAL6055326.1"/>
    <property type="molecule type" value="Genomic_DNA"/>
</dbReference>
<keyword evidence="1" id="KW-1133">Transmembrane helix</keyword>
<dbReference type="AlphaFoldDB" id="A0AA86QEH6"/>
<evidence type="ECO:0000313" key="2">
    <source>
        <dbReference type="EMBL" id="CAI9954757.1"/>
    </source>
</evidence>
<evidence type="ECO:0000313" key="4">
    <source>
        <dbReference type="Proteomes" id="UP001642409"/>
    </source>
</evidence>